<evidence type="ECO:0000313" key="2">
    <source>
        <dbReference type="EMBL" id="KAJ8437737.1"/>
    </source>
</evidence>
<feature type="compositionally biased region" description="Basic residues" evidence="1">
    <location>
        <begin position="1"/>
        <end position="11"/>
    </location>
</feature>
<reference evidence="2" key="1">
    <citation type="submission" date="2022-04" db="EMBL/GenBank/DDBJ databases">
        <title>Carnegiea gigantea Genome sequencing and assembly v2.</title>
        <authorList>
            <person name="Copetti D."/>
            <person name="Sanderson M.J."/>
            <person name="Burquez A."/>
            <person name="Wojciechowski M.F."/>
        </authorList>
    </citation>
    <scope>NUCLEOTIDE SEQUENCE</scope>
    <source>
        <strain evidence="2">SGP5-SGP5p</strain>
        <tissue evidence="2">Aerial part</tissue>
    </source>
</reference>
<dbReference type="PANTHER" id="PTHR33233">
    <property type="entry name" value="ENDONUCLEASE/EXONUCLEASE/PHOSPHATASE"/>
    <property type="match status" value="1"/>
</dbReference>
<name>A0A9Q1K6U9_9CARY</name>
<gene>
    <name evidence="2" type="ORF">Cgig2_009452</name>
</gene>
<sequence>MARGGRKGRARPARDIGRPETPVVAPDDTPDSPSIEQGEKSNETVDASNVEAANKQQQDSSLPTLEAAAMKSPIKGTYVAMADPEEGTTLNFVTSPMVTGMKCAKIETEDVQSELDFWQSAVLCSVIGANPPLEVLEGFVRRIWKAYEIDRISWLQDSFPEYIDFVNEHDMVVRQKVEYEWKPSKCKFCRMYGHSDAECRKKPIPRTEFTQVIRTPSGPSAPTQPSTDADGFTQVRRKTTGIVSKEQSTPSHLQCTPFLVEVQQATGTEGEGLPQWKESAAGT</sequence>
<keyword evidence="3" id="KW-1185">Reference proteome</keyword>
<evidence type="ECO:0008006" key="4">
    <source>
        <dbReference type="Google" id="ProtNLM"/>
    </source>
</evidence>
<feature type="compositionally biased region" description="Polar residues" evidence="1">
    <location>
        <begin position="213"/>
        <end position="227"/>
    </location>
</feature>
<accession>A0A9Q1K6U9</accession>
<dbReference type="Proteomes" id="UP001153076">
    <property type="component" value="Unassembled WGS sequence"/>
</dbReference>
<evidence type="ECO:0000313" key="3">
    <source>
        <dbReference type="Proteomes" id="UP001153076"/>
    </source>
</evidence>
<proteinExistence type="predicted"/>
<dbReference type="EMBL" id="JAKOGI010000282">
    <property type="protein sequence ID" value="KAJ8437737.1"/>
    <property type="molecule type" value="Genomic_DNA"/>
</dbReference>
<organism evidence="2 3">
    <name type="scientific">Carnegiea gigantea</name>
    <dbReference type="NCBI Taxonomy" id="171969"/>
    <lineage>
        <taxon>Eukaryota</taxon>
        <taxon>Viridiplantae</taxon>
        <taxon>Streptophyta</taxon>
        <taxon>Embryophyta</taxon>
        <taxon>Tracheophyta</taxon>
        <taxon>Spermatophyta</taxon>
        <taxon>Magnoliopsida</taxon>
        <taxon>eudicotyledons</taxon>
        <taxon>Gunneridae</taxon>
        <taxon>Pentapetalae</taxon>
        <taxon>Caryophyllales</taxon>
        <taxon>Cactineae</taxon>
        <taxon>Cactaceae</taxon>
        <taxon>Cactoideae</taxon>
        <taxon>Echinocereeae</taxon>
        <taxon>Carnegiea</taxon>
    </lineage>
</organism>
<feature type="region of interest" description="Disordered" evidence="1">
    <location>
        <begin position="1"/>
        <end position="64"/>
    </location>
</feature>
<evidence type="ECO:0000256" key="1">
    <source>
        <dbReference type="SAM" id="MobiDB-lite"/>
    </source>
</evidence>
<feature type="compositionally biased region" description="Polar residues" evidence="1">
    <location>
        <begin position="54"/>
        <end position="63"/>
    </location>
</feature>
<dbReference type="AlphaFoldDB" id="A0A9Q1K6U9"/>
<feature type="region of interest" description="Disordered" evidence="1">
    <location>
        <begin position="213"/>
        <end position="234"/>
    </location>
</feature>
<dbReference type="PANTHER" id="PTHR33233:SF14">
    <property type="entry name" value="ENDONUCLEASE_EXONUCLEASE_PHOSPHATASE"/>
    <property type="match status" value="1"/>
</dbReference>
<comment type="caution">
    <text evidence="2">The sequence shown here is derived from an EMBL/GenBank/DDBJ whole genome shotgun (WGS) entry which is preliminary data.</text>
</comment>
<dbReference type="OrthoDB" id="851886at2759"/>
<protein>
    <recommendedName>
        <fullName evidence="4">DUF4283 domain-containing protein</fullName>
    </recommendedName>
</protein>